<dbReference type="Pfam" id="PF07992">
    <property type="entry name" value="Pyr_redox_2"/>
    <property type="match status" value="1"/>
</dbReference>
<keyword evidence="8" id="KW-0408">Iron</keyword>
<dbReference type="PRINTS" id="PR00411">
    <property type="entry name" value="PNDRDTASEI"/>
</dbReference>
<dbReference type="Gene3D" id="3.40.50.720">
    <property type="entry name" value="NAD(P)-binding Rossmann-like Domain"/>
    <property type="match status" value="1"/>
</dbReference>
<reference evidence="12" key="2">
    <citation type="submission" date="2021-04" db="EMBL/GenBank/DDBJ databases">
        <authorList>
            <person name="Gilroy R."/>
        </authorList>
    </citation>
    <scope>NUCLEOTIDE SEQUENCE</scope>
    <source>
        <strain evidence="12">CHK192-9172</strain>
    </source>
</reference>
<evidence type="ECO:0000256" key="9">
    <source>
        <dbReference type="ARBA" id="ARBA00023014"/>
    </source>
</evidence>
<dbReference type="Gene3D" id="3.20.20.70">
    <property type="entry name" value="Aldolase class I"/>
    <property type="match status" value="1"/>
</dbReference>
<gene>
    <name evidence="12" type="ORF">IAA08_10645</name>
</gene>
<evidence type="ECO:0000256" key="6">
    <source>
        <dbReference type="ARBA" id="ARBA00022723"/>
    </source>
</evidence>
<evidence type="ECO:0000256" key="7">
    <source>
        <dbReference type="ARBA" id="ARBA00023002"/>
    </source>
</evidence>
<dbReference type="PANTHER" id="PTHR42917:SF2">
    <property type="entry name" value="2,4-DIENOYL-COA REDUCTASE [(2E)-ENOYL-COA-PRODUCING]"/>
    <property type="match status" value="1"/>
</dbReference>
<dbReference type="EMBL" id="DXCH01000285">
    <property type="protein sequence ID" value="HIZ08376.1"/>
    <property type="molecule type" value="Genomic_DNA"/>
</dbReference>
<keyword evidence="6" id="KW-0479">Metal-binding</keyword>
<dbReference type="PANTHER" id="PTHR42917">
    <property type="entry name" value="2,4-DIENOYL-COA REDUCTASE"/>
    <property type="match status" value="1"/>
</dbReference>
<feature type="domain" description="FAD/NAD(P)-binding" evidence="11">
    <location>
        <begin position="399"/>
        <end position="627"/>
    </location>
</feature>
<sequence length="664" mass="72201">MANEFKHLFTPLKIGKVEIKNRFFVAPMGDGYAGLGGAYGEYSDTGIEDITERARGGWGAVVLGCTMFPDNKVDPPINGPIYDILKYQGFFMKQGKLLNERCEAFGMKNFQQITMGWGRNYGMYSSSPNPSFYDPSVLSPELSKDQIKQKIDSMIQMALLCKNSGFAGVEVHALHWGYLLDNFAMAITNRREDEYGGSLENRLRVCKEIVEGIKQVCGSDYPVMMRLGLKSYIKGFNQPSLHGEEEAGRTLEEGIRIAKLLEKYGYDAMDVDVGIYDSFYYACQPTYMGLSQILPLAAACKKELNIPVLAGSRMNDPFTNESAVRDGLCDGVSIGRQSLADPYYPQKLEKGEPETIRPCIGCNVGCIGNLHAGAPVSCAVNPTVRKGTVVHLEKALQKKKVAIIGGGIGGMEAALDAKKRGHEVTVYEKSDHLGGLAVPASAHGFKEDLKKLVKWYINEIHRAGIPVELNTEVTSDMIKKIRPDAVVVAVGSEPVMPKIEGIDHPKCVSCVDVLDGRVQLGEKLVIVGGGLVGCETAIDYASQGKEVTIVEAAPEVLAASGMVDITISMLVKDLLEDNHVKILSGHKIEGVCDKGAIITPTDGGDRSIVEADNVIMSIGMKSVKSDFIETLRGEGIELYQTGDCKKVGNVYTVVHGAYEIARML</sequence>
<proteinExistence type="inferred from homology"/>
<evidence type="ECO:0000259" key="11">
    <source>
        <dbReference type="Pfam" id="PF07992"/>
    </source>
</evidence>
<dbReference type="InterPro" id="IPR036188">
    <property type="entry name" value="FAD/NAD-bd_sf"/>
</dbReference>
<keyword evidence="4" id="KW-0285">Flavoprotein</keyword>
<dbReference type="GO" id="GO:0010181">
    <property type="term" value="F:FMN binding"/>
    <property type="evidence" value="ECO:0007669"/>
    <property type="project" value="InterPro"/>
</dbReference>
<reference evidence="12" key="1">
    <citation type="journal article" date="2021" name="PeerJ">
        <title>Extensive microbial diversity within the chicken gut microbiome revealed by metagenomics and culture.</title>
        <authorList>
            <person name="Gilroy R."/>
            <person name="Ravi A."/>
            <person name="Getino M."/>
            <person name="Pursley I."/>
            <person name="Horton D.L."/>
            <person name="Alikhan N.F."/>
            <person name="Baker D."/>
            <person name="Gharbi K."/>
            <person name="Hall N."/>
            <person name="Watson M."/>
            <person name="Adriaenssens E.M."/>
            <person name="Foster-Nyarko E."/>
            <person name="Jarju S."/>
            <person name="Secka A."/>
            <person name="Antonio M."/>
            <person name="Oren A."/>
            <person name="Chaudhuri R.R."/>
            <person name="La Ragione R."/>
            <person name="Hildebrand F."/>
            <person name="Pallen M.J."/>
        </authorList>
    </citation>
    <scope>NUCLEOTIDE SEQUENCE</scope>
    <source>
        <strain evidence="12">CHK192-9172</strain>
    </source>
</reference>
<dbReference type="SUPFAM" id="SSF51905">
    <property type="entry name" value="FAD/NAD(P)-binding domain"/>
    <property type="match status" value="1"/>
</dbReference>
<dbReference type="InterPro" id="IPR013785">
    <property type="entry name" value="Aldolase_TIM"/>
</dbReference>
<dbReference type="Proteomes" id="UP000824024">
    <property type="component" value="Unassembled WGS sequence"/>
</dbReference>
<name>A0A9D2D4N4_9FIRM</name>
<evidence type="ECO:0000313" key="13">
    <source>
        <dbReference type="Proteomes" id="UP000824024"/>
    </source>
</evidence>
<comment type="cofactor">
    <cofactor evidence="1">
        <name>FMN</name>
        <dbReference type="ChEBI" id="CHEBI:58210"/>
    </cofactor>
</comment>
<dbReference type="GO" id="GO:0046872">
    <property type="term" value="F:metal ion binding"/>
    <property type="evidence" value="ECO:0007669"/>
    <property type="project" value="UniProtKB-KW"/>
</dbReference>
<comment type="caution">
    <text evidence="12">The sequence shown here is derived from an EMBL/GenBank/DDBJ whole genome shotgun (WGS) entry which is preliminary data.</text>
</comment>
<dbReference type="InterPro" id="IPR051793">
    <property type="entry name" value="NADH:flavin_oxidoreductase"/>
</dbReference>
<dbReference type="InterPro" id="IPR001155">
    <property type="entry name" value="OxRdtase_FMN_N"/>
</dbReference>
<dbReference type="GO" id="GO:0051536">
    <property type="term" value="F:iron-sulfur cluster binding"/>
    <property type="evidence" value="ECO:0007669"/>
    <property type="project" value="UniProtKB-KW"/>
</dbReference>
<keyword evidence="9" id="KW-0411">Iron-sulfur</keyword>
<dbReference type="AlphaFoldDB" id="A0A9D2D4N4"/>
<keyword evidence="5" id="KW-0288">FMN</keyword>
<feature type="domain" description="NADH:flavin oxidoreductase/NADH oxidase N-terminal" evidence="10">
    <location>
        <begin position="139"/>
        <end position="353"/>
    </location>
</feature>
<comment type="cofactor">
    <cofactor evidence="2">
        <name>[4Fe-4S] cluster</name>
        <dbReference type="ChEBI" id="CHEBI:49883"/>
    </cofactor>
</comment>
<evidence type="ECO:0000313" key="12">
    <source>
        <dbReference type="EMBL" id="HIZ08376.1"/>
    </source>
</evidence>
<dbReference type="PRINTS" id="PR00368">
    <property type="entry name" value="FADPNR"/>
</dbReference>
<evidence type="ECO:0000259" key="10">
    <source>
        <dbReference type="Pfam" id="PF00724"/>
    </source>
</evidence>
<evidence type="ECO:0000256" key="3">
    <source>
        <dbReference type="ARBA" id="ARBA00011048"/>
    </source>
</evidence>
<evidence type="ECO:0000256" key="5">
    <source>
        <dbReference type="ARBA" id="ARBA00022643"/>
    </source>
</evidence>
<evidence type="ECO:0000256" key="2">
    <source>
        <dbReference type="ARBA" id="ARBA00001966"/>
    </source>
</evidence>
<dbReference type="GO" id="GO:0016491">
    <property type="term" value="F:oxidoreductase activity"/>
    <property type="evidence" value="ECO:0007669"/>
    <property type="project" value="UniProtKB-KW"/>
</dbReference>
<comment type="similarity">
    <text evidence="3">In the N-terminal section; belongs to the NADH:flavin oxidoreductase/NADH oxidase family.</text>
</comment>
<protein>
    <submittedName>
        <fullName evidence="12">FAD-dependent oxidoreductase</fullName>
    </submittedName>
</protein>
<organism evidence="12 13">
    <name type="scientific">Candidatus Eubacterium avistercoris</name>
    <dbReference type="NCBI Taxonomy" id="2838567"/>
    <lineage>
        <taxon>Bacteria</taxon>
        <taxon>Bacillati</taxon>
        <taxon>Bacillota</taxon>
        <taxon>Clostridia</taxon>
        <taxon>Eubacteriales</taxon>
        <taxon>Eubacteriaceae</taxon>
        <taxon>Eubacterium</taxon>
    </lineage>
</organism>
<evidence type="ECO:0000256" key="8">
    <source>
        <dbReference type="ARBA" id="ARBA00023004"/>
    </source>
</evidence>
<evidence type="ECO:0000256" key="1">
    <source>
        <dbReference type="ARBA" id="ARBA00001917"/>
    </source>
</evidence>
<dbReference type="InterPro" id="IPR023753">
    <property type="entry name" value="FAD/NAD-binding_dom"/>
</dbReference>
<dbReference type="Gene3D" id="3.50.50.60">
    <property type="entry name" value="FAD/NAD(P)-binding domain"/>
    <property type="match status" value="1"/>
</dbReference>
<keyword evidence="7" id="KW-0560">Oxidoreductase</keyword>
<dbReference type="Pfam" id="PF00724">
    <property type="entry name" value="Oxidored_FMN"/>
    <property type="match status" value="1"/>
</dbReference>
<evidence type="ECO:0000256" key="4">
    <source>
        <dbReference type="ARBA" id="ARBA00022630"/>
    </source>
</evidence>
<dbReference type="SUPFAM" id="SSF51395">
    <property type="entry name" value="FMN-linked oxidoreductases"/>
    <property type="match status" value="1"/>
</dbReference>
<accession>A0A9D2D4N4</accession>